<sequence>MSTTSRTLKALLAATAMTAGLSGVAYAQSAGNYTLTILHVNDLHSRLQQTNATGSACSDKDAAEKKCFGGMARIVSKSKEIKAEIAAKKGNLLFVHGGDQFQGTLFFTHYKGRADQEIVNRFGLDAATLGNHEFDAGPAVLADYLTGVNFPVVTANIDLSGEPKLKGLVQPYIVVERGGQRIGIIGGITMDTPITSSPGPTVKFLDDIKSIQKYVNEIKAQGVNKIIAVTHIGLVRETEIAQQVDGLDVIAGGHSHSLLSNTAKDAVAPAPVVVNKKDGSKTLLVQAGEYTKYLGRLDVTFNAKGEATSWNGDPILLDGSVAEDKETADRIAALDKPIQELKNRPVGEAKAAIDGDRKNCRQKECTMGNLVSDALMSATKAKGTQIVIMNGGGLRTSIDQGPVTLGEVLTVLPFQNTIATMKLKGSDIVASLENGFSKVEEEQGRFPQVAGLRITWDRKKPAMSRVVSVEVADGAGFKPLDPNAVYSVATNDFMRRGGDGYTPFKEKAIDAYDFGPNLEEAVAAYIGANSPYEPKIDGRIKEAQ</sequence>
<keyword evidence="6" id="KW-1185">Reference proteome</keyword>
<dbReference type="PANTHER" id="PTHR11575">
    <property type="entry name" value="5'-NUCLEOTIDASE-RELATED"/>
    <property type="match status" value="1"/>
</dbReference>
<feature type="domain" description="5'-Nucleotidase C-terminal" evidence="4">
    <location>
        <begin position="346"/>
        <end position="506"/>
    </location>
</feature>
<dbReference type="InterPro" id="IPR036907">
    <property type="entry name" value="5'-Nucleotdase_C_sf"/>
</dbReference>
<reference evidence="6" key="1">
    <citation type="journal article" date="2019" name="Int. J. Syst. Evol. Microbiol.">
        <title>The Global Catalogue of Microorganisms (GCM) 10K type strain sequencing project: providing services to taxonomists for standard genome sequencing and annotation.</title>
        <authorList>
            <consortium name="The Broad Institute Genomics Platform"/>
            <consortium name="The Broad Institute Genome Sequencing Center for Infectious Disease"/>
            <person name="Wu L."/>
            <person name="Ma J."/>
        </authorList>
    </citation>
    <scope>NUCLEOTIDE SEQUENCE [LARGE SCALE GENOMIC DNA]</scope>
    <source>
        <strain evidence="6">CGMCC 1.19062</strain>
    </source>
</reference>
<keyword evidence="2" id="KW-0378">Hydrolase</keyword>
<gene>
    <name evidence="5" type="ORF">ACFSM5_07290</name>
</gene>
<dbReference type="SUPFAM" id="SSF55816">
    <property type="entry name" value="5'-nucleotidase (syn. UDP-sugar hydrolase), C-terminal domain"/>
    <property type="match status" value="1"/>
</dbReference>
<dbReference type="CDD" id="cd07409">
    <property type="entry name" value="MPP_CD73_N"/>
    <property type="match status" value="1"/>
</dbReference>
<dbReference type="Gene3D" id="3.90.780.10">
    <property type="entry name" value="5'-Nucleotidase, C-terminal domain"/>
    <property type="match status" value="1"/>
</dbReference>
<dbReference type="Pfam" id="PF00149">
    <property type="entry name" value="Metallophos"/>
    <property type="match status" value="1"/>
</dbReference>
<protein>
    <submittedName>
        <fullName evidence="5">Bifunctional metallophosphatase/5'-nucleotidase</fullName>
    </submittedName>
</protein>
<comment type="similarity">
    <text evidence="2">Belongs to the 5'-nucleotidase family.</text>
</comment>
<dbReference type="EMBL" id="JBHUIP010000005">
    <property type="protein sequence ID" value="MFD2262687.1"/>
    <property type="molecule type" value="Genomic_DNA"/>
</dbReference>
<evidence type="ECO:0000259" key="4">
    <source>
        <dbReference type="Pfam" id="PF02872"/>
    </source>
</evidence>
<dbReference type="InterPro" id="IPR008334">
    <property type="entry name" value="5'-Nucleotdase_C"/>
</dbReference>
<dbReference type="PANTHER" id="PTHR11575:SF24">
    <property type="entry name" value="5'-NUCLEOTIDASE"/>
    <property type="match status" value="1"/>
</dbReference>
<evidence type="ECO:0000313" key="6">
    <source>
        <dbReference type="Proteomes" id="UP001597295"/>
    </source>
</evidence>
<keyword evidence="2" id="KW-0547">Nucleotide-binding</keyword>
<name>A0ABW5DNJ5_9PROT</name>
<accession>A0ABW5DNJ5</accession>
<feature type="domain" description="Calcineurin-like phosphoesterase" evidence="3">
    <location>
        <begin position="35"/>
        <end position="257"/>
    </location>
</feature>
<feature type="chain" id="PRO_5045000054" evidence="2">
    <location>
        <begin position="28"/>
        <end position="544"/>
    </location>
</feature>
<dbReference type="SUPFAM" id="SSF56300">
    <property type="entry name" value="Metallo-dependent phosphatases"/>
    <property type="match status" value="1"/>
</dbReference>
<dbReference type="RefSeq" id="WP_379875650.1">
    <property type="nucleotide sequence ID" value="NZ_JBHUIP010000005.1"/>
</dbReference>
<organism evidence="5 6">
    <name type="scientific">Lacibacterium aquatile</name>
    <dbReference type="NCBI Taxonomy" id="1168082"/>
    <lineage>
        <taxon>Bacteria</taxon>
        <taxon>Pseudomonadati</taxon>
        <taxon>Pseudomonadota</taxon>
        <taxon>Alphaproteobacteria</taxon>
        <taxon>Rhodospirillales</taxon>
        <taxon>Rhodospirillaceae</taxon>
    </lineage>
</organism>
<dbReference type="InterPro" id="IPR029052">
    <property type="entry name" value="Metallo-depent_PP-like"/>
</dbReference>
<evidence type="ECO:0000256" key="2">
    <source>
        <dbReference type="RuleBase" id="RU362119"/>
    </source>
</evidence>
<dbReference type="PRINTS" id="PR01607">
    <property type="entry name" value="APYRASEFAMLY"/>
</dbReference>
<comment type="caution">
    <text evidence="5">The sequence shown here is derived from an EMBL/GenBank/DDBJ whole genome shotgun (WGS) entry which is preliminary data.</text>
</comment>
<dbReference type="Pfam" id="PF02872">
    <property type="entry name" value="5_nucleotid_C"/>
    <property type="match status" value="1"/>
</dbReference>
<keyword evidence="1 2" id="KW-0732">Signal</keyword>
<proteinExistence type="inferred from homology"/>
<dbReference type="InterPro" id="IPR004843">
    <property type="entry name" value="Calcineurin-like_PHP"/>
</dbReference>
<dbReference type="InterPro" id="IPR006179">
    <property type="entry name" value="5_nucleotidase/apyrase"/>
</dbReference>
<dbReference type="Proteomes" id="UP001597295">
    <property type="component" value="Unassembled WGS sequence"/>
</dbReference>
<evidence type="ECO:0000256" key="1">
    <source>
        <dbReference type="ARBA" id="ARBA00022729"/>
    </source>
</evidence>
<evidence type="ECO:0000313" key="5">
    <source>
        <dbReference type="EMBL" id="MFD2262687.1"/>
    </source>
</evidence>
<evidence type="ECO:0000259" key="3">
    <source>
        <dbReference type="Pfam" id="PF00149"/>
    </source>
</evidence>
<feature type="signal peptide" evidence="2">
    <location>
        <begin position="1"/>
        <end position="27"/>
    </location>
</feature>
<dbReference type="Gene3D" id="3.60.21.10">
    <property type="match status" value="1"/>
</dbReference>